<dbReference type="EMBL" id="VJVZ01000016">
    <property type="protein sequence ID" value="TRW21946.1"/>
    <property type="molecule type" value="Genomic_DNA"/>
</dbReference>
<comment type="caution">
    <text evidence="3">The sequence shown here is derived from an EMBL/GenBank/DDBJ whole genome shotgun (WGS) entry which is preliminary data.</text>
</comment>
<keyword evidence="4" id="KW-1185">Reference proteome</keyword>
<reference evidence="3 4" key="1">
    <citation type="submission" date="2019-07" db="EMBL/GenBank/DDBJ databases">
        <title>Flavobacterium sp. nov., isolated from glacier ice.</title>
        <authorList>
            <person name="Liu Q."/>
            <person name="Xin Y.-H."/>
        </authorList>
    </citation>
    <scope>NUCLEOTIDE SEQUENCE [LARGE SCALE GENOMIC DNA]</scope>
    <source>
        <strain evidence="3 4">ZT4R6</strain>
    </source>
</reference>
<sequence>MEIKYNDGYFRLVLAAIAAHIIVMYNVEKGFFEALFTLSYIRGFIGSWVIALLLIQYVHFVTLRLDKKYDWHDNTLLRFLWQTLLAFAAPAFLAFLLAAMFFWIFDRNIFHTSYLSQDYTLVIFMILVINIYYFGLHSFLLHRQVTRNVNRATESPSREILIVDTPTRSIPVKLDTVAYFFILGGTVFMRTFDMPSLGQSYQIGIPLKNLEDILDKRLFFRINRRMIVNFNACTSYKQGRNKTLELIVAPVLYETGTKIPAEHERLTHVSEDRVVSFKLWMDR</sequence>
<feature type="transmembrane region" description="Helical" evidence="1">
    <location>
        <begin position="79"/>
        <end position="104"/>
    </location>
</feature>
<proteinExistence type="predicted"/>
<dbReference type="Gene3D" id="2.40.50.1020">
    <property type="entry name" value="LytTr DNA-binding domain"/>
    <property type="match status" value="1"/>
</dbReference>
<keyword evidence="1" id="KW-0472">Membrane</keyword>
<dbReference type="OrthoDB" id="2168082at2"/>
<evidence type="ECO:0000259" key="2">
    <source>
        <dbReference type="SMART" id="SM00850"/>
    </source>
</evidence>
<dbReference type="GO" id="GO:0003677">
    <property type="term" value="F:DNA binding"/>
    <property type="evidence" value="ECO:0007669"/>
    <property type="project" value="InterPro"/>
</dbReference>
<feature type="transmembrane region" description="Helical" evidence="1">
    <location>
        <begin position="9"/>
        <end position="27"/>
    </location>
</feature>
<dbReference type="SMART" id="SM00850">
    <property type="entry name" value="LytTR"/>
    <property type="match status" value="1"/>
</dbReference>
<keyword evidence="1" id="KW-1133">Transmembrane helix</keyword>
<dbReference type="RefSeq" id="WP_143375075.1">
    <property type="nucleotide sequence ID" value="NZ_VJVZ01000016.1"/>
</dbReference>
<dbReference type="Proteomes" id="UP000320643">
    <property type="component" value="Unassembled WGS sequence"/>
</dbReference>
<accession>A0A552UUP1</accession>
<organism evidence="3 4">
    <name type="scientific">Flavobacterium zepuense</name>
    <dbReference type="NCBI Taxonomy" id="2593302"/>
    <lineage>
        <taxon>Bacteria</taxon>
        <taxon>Pseudomonadati</taxon>
        <taxon>Bacteroidota</taxon>
        <taxon>Flavobacteriia</taxon>
        <taxon>Flavobacteriales</taxon>
        <taxon>Flavobacteriaceae</taxon>
        <taxon>Flavobacterium</taxon>
    </lineage>
</organism>
<evidence type="ECO:0000256" key="1">
    <source>
        <dbReference type="SAM" id="Phobius"/>
    </source>
</evidence>
<keyword evidence="1" id="KW-0812">Transmembrane</keyword>
<evidence type="ECO:0000313" key="3">
    <source>
        <dbReference type="EMBL" id="TRW21946.1"/>
    </source>
</evidence>
<dbReference type="Pfam" id="PF04397">
    <property type="entry name" value="LytTR"/>
    <property type="match status" value="1"/>
</dbReference>
<evidence type="ECO:0000313" key="4">
    <source>
        <dbReference type="Proteomes" id="UP000320643"/>
    </source>
</evidence>
<gene>
    <name evidence="3" type="ORF">FMM05_19345</name>
</gene>
<feature type="transmembrane region" description="Helical" evidence="1">
    <location>
        <begin position="119"/>
        <end position="141"/>
    </location>
</feature>
<feature type="transmembrane region" description="Helical" evidence="1">
    <location>
        <begin position="39"/>
        <end position="58"/>
    </location>
</feature>
<name>A0A552UUP1_9FLAO</name>
<feature type="domain" description="HTH LytTR-type" evidence="2">
    <location>
        <begin position="167"/>
        <end position="282"/>
    </location>
</feature>
<dbReference type="InterPro" id="IPR007492">
    <property type="entry name" value="LytTR_DNA-bd_dom"/>
</dbReference>
<protein>
    <submittedName>
        <fullName evidence="3">LytTR family transcriptional regulator</fullName>
    </submittedName>
</protein>
<dbReference type="AlphaFoldDB" id="A0A552UUP1"/>